<feature type="compositionally biased region" description="Low complexity" evidence="1">
    <location>
        <begin position="9"/>
        <end position="19"/>
    </location>
</feature>
<name>A0A7G6SSC1_9HYPH</name>
<evidence type="ECO:0000313" key="3">
    <source>
        <dbReference type="Proteomes" id="UP000515465"/>
    </source>
</evidence>
<protein>
    <submittedName>
        <fullName evidence="2">Uncharacterized protein</fullName>
    </submittedName>
</protein>
<sequence length="814" mass="82479">MANWWDSSPVVVPQVPTTPASANDSDQWWSGSPVVGSPRLVPVDHDPWAPQNIPAPPPGFVLQSAPADGNSSSGQGPDIPAPPPGFKLVPVDHDPFAEPYGAPPPGVIIHGATTDSISDRPDLSIVRPSDNGGDRNTAIQDMALLKRASSGLDSTRALAPTFQGVSLGGGDEAVSAAAAAIAAAKGNNFQDNYDVNQAAQKQVLDRQFAEHPYLSAGGQLAGALLPGLGGAALASSGARILGGGILPVLGANGVVGAGMGAIQGALSADPGNRLAGAKTGGEWGGGLGVAAVPVGSVVGKLVGAGARKVIDAYYGLMHGGIVPGQAAKSLVANLARQGDTVSSALQKQADLGPGAVLADTGPAAQGLAARMATTETDVSPQMAQNLAARADQFAPRINSAVDSAAGPDINAPAQMSALKATTAANGAANYAKAAANTTPIDVTPVIAQIDSQVVPSQMAGNAMDPISSALLKARSYIAGNNFSKGSLEVLHRAQDAIDDAASSAFRSGDNAQARALWGVRTKLLNQMDAANPEYAAARSQYASDKSIENAFENGRSIFAPRVDGKVYDPDLLESRLASMSQPEKDAFQLGTRKALTDTMGQARTDAAGVKTRLANENGYATQKLRQVIGDPQTDSLLKELDSQAAMQATNNAALNGSKTAMATAADADIPQPKLLNQAGAAAGGHGGGALSGVLIGEQLATSLGLPPVLGSVAGLPVSWLAGKGSRMVADAINSGRAAANTVARSSMAQVLTSPAQKNVMDALLAYERSSPVASAMSEKAKMIARAMMMEGGANGQTLAPAIVPRPTRSFQLPW</sequence>
<reference evidence="3" key="1">
    <citation type="journal article" date="2020" name="Mol. Plant Microbe">
        <title>Rhizobial microsymbionts of the narrowly endemic Oxytropis species growing in Kamchatka are characterized by significant genetic diversity and possess a set of genes that are associated with T3SS and T6SS secretion systems and can affect the development of symbiosis.</title>
        <authorList>
            <person name="Safronova V."/>
            <person name="Guro P."/>
            <person name="Sazanova A."/>
            <person name="Kuznetsova I."/>
            <person name="Belimov A."/>
            <person name="Yakubov V."/>
            <person name="Chirak E."/>
            <person name="Afonin A."/>
            <person name="Gogolev Y."/>
            <person name="Andronov E."/>
            <person name="Tikhonovich I."/>
        </authorList>
    </citation>
    <scope>NUCLEOTIDE SEQUENCE [LARGE SCALE GENOMIC DNA]</scope>
    <source>
        <strain evidence="3">583</strain>
    </source>
</reference>
<accession>A0A7G6SSC1</accession>
<evidence type="ECO:0000313" key="2">
    <source>
        <dbReference type="EMBL" id="QND57403.1"/>
    </source>
</evidence>
<dbReference type="EMBL" id="CP050296">
    <property type="protein sequence ID" value="QND57403.1"/>
    <property type="molecule type" value="Genomic_DNA"/>
</dbReference>
<dbReference type="Proteomes" id="UP000515465">
    <property type="component" value="Chromosome"/>
</dbReference>
<dbReference type="AlphaFoldDB" id="A0A7G6SSC1"/>
<dbReference type="RefSeq" id="WP_183464228.1">
    <property type="nucleotide sequence ID" value="NZ_CP050296.1"/>
</dbReference>
<feature type="region of interest" description="Disordered" evidence="1">
    <location>
        <begin position="50"/>
        <end position="85"/>
    </location>
</feature>
<feature type="compositionally biased region" description="Polar residues" evidence="1">
    <location>
        <begin position="20"/>
        <end position="30"/>
    </location>
</feature>
<evidence type="ECO:0000256" key="1">
    <source>
        <dbReference type="SAM" id="MobiDB-lite"/>
    </source>
</evidence>
<feature type="region of interest" description="Disordered" evidence="1">
    <location>
        <begin position="113"/>
        <end position="135"/>
    </location>
</feature>
<proteinExistence type="predicted"/>
<gene>
    <name evidence="2" type="ORF">HB778_12835</name>
</gene>
<feature type="region of interest" description="Disordered" evidence="1">
    <location>
        <begin position="1"/>
        <end position="33"/>
    </location>
</feature>
<organism evidence="2 3">
    <name type="scientific">Mesorhizobium huakuii</name>
    <dbReference type="NCBI Taxonomy" id="28104"/>
    <lineage>
        <taxon>Bacteria</taxon>
        <taxon>Pseudomonadati</taxon>
        <taxon>Pseudomonadota</taxon>
        <taxon>Alphaproteobacteria</taxon>
        <taxon>Hyphomicrobiales</taxon>
        <taxon>Phyllobacteriaceae</taxon>
        <taxon>Mesorhizobium</taxon>
    </lineage>
</organism>